<keyword evidence="4" id="KW-0134">Cell wall</keyword>
<protein>
    <recommendedName>
        <fullName evidence="3">phospholipase C</fullName>
        <ecNumber evidence="3">3.1.4.3</ecNumber>
    </recommendedName>
</protein>
<evidence type="ECO:0000313" key="12">
    <source>
        <dbReference type="Proteomes" id="UP000501705"/>
    </source>
</evidence>
<dbReference type="EMBL" id="CP046171">
    <property type="protein sequence ID" value="QIS04094.1"/>
    <property type="molecule type" value="Genomic_DNA"/>
</dbReference>
<feature type="region of interest" description="Disordered" evidence="9">
    <location>
        <begin position="491"/>
        <end position="523"/>
    </location>
</feature>
<evidence type="ECO:0000313" key="11">
    <source>
        <dbReference type="EMBL" id="QIS04094.1"/>
    </source>
</evidence>
<evidence type="ECO:0000256" key="1">
    <source>
        <dbReference type="ARBA" id="ARBA00004191"/>
    </source>
</evidence>
<dbReference type="PANTHER" id="PTHR31956">
    <property type="entry name" value="NON-SPECIFIC PHOSPHOLIPASE C4-RELATED"/>
    <property type="match status" value="1"/>
</dbReference>
<feature type="compositionally biased region" description="Pro residues" evidence="9">
    <location>
        <begin position="495"/>
        <end position="512"/>
    </location>
</feature>
<keyword evidence="5" id="KW-0964">Secreted</keyword>
<sequence>MVSMSRRHLFGSVAAGAAASLLPPALHRAMAAPMRRGGLAGIEHVVLLMQENRSFDHYYGTLRGVRGFGDESPLRLRDGRSVFRQPWPVPPGQPPAPAAEVLPFSLREAAARAGRPDSDIQYLDALNHEWHGSTAAWAQGWYDNWVPAKTPATMTYYERRDIPLQYELAETFTICDAYHCSMFGGTNPNRNYFFTGTTGFEPGTRNRAVANDAYEVDHPGYEWTTYPQRLQAAGVSWQIYQEWDNFTDNPVEYFAPFKRIGARVLAQVDGGYRTTEQLYTALLTLPEADRQRLLAQLDAALDGLDAGQRSLFDRAMYRSAPGTLLQRFRADVTAGALPAVTWLVPPQALSEHPSGSTPVVSANLIYELLDIIAADTETWSKTALFINFDENDGFFDHVPPPVPPRPAHGEGDDWYQGQAIGLGPRVPMVVVSPWSIGGFVDSEVFDHTSVLRFLEAWTGVAEPNISDWRRTVCGDLTSAFDFHVAGRPPRLRRPGPVPAPVPRWMPDPPPAQSVPAQEPGARPARALPYQPTVSAVLRSPTRLALTLRNSGARPAHFAVYDYADATGFPVHHDVVDEITELCTVTGDYDIVVQGPNRFWHELRGNTAGAAADIVVRQLIRRGRLALDLANGGGEQVALVVTPRRFGTTAHEVTLPAGTTKSLDWPTEDGWYDLAVTCPADPTFARRLTGRVEDAGAEGD</sequence>
<dbReference type="GO" id="GO:0016042">
    <property type="term" value="P:lipid catabolic process"/>
    <property type="evidence" value="ECO:0007669"/>
    <property type="project" value="InterPro"/>
</dbReference>
<evidence type="ECO:0000256" key="4">
    <source>
        <dbReference type="ARBA" id="ARBA00022512"/>
    </source>
</evidence>
<dbReference type="PROSITE" id="PS51318">
    <property type="entry name" value="TAT"/>
    <property type="match status" value="1"/>
</dbReference>
<dbReference type="PANTHER" id="PTHR31956:SF1">
    <property type="entry name" value="NON-SPECIFIC PHOSPHOLIPASE C1"/>
    <property type="match status" value="1"/>
</dbReference>
<evidence type="ECO:0000256" key="7">
    <source>
        <dbReference type="ARBA" id="ARBA00023026"/>
    </source>
</evidence>
<keyword evidence="7" id="KW-0843">Virulence</keyword>
<evidence type="ECO:0000256" key="6">
    <source>
        <dbReference type="ARBA" id="ARBA00022801"/>
    </source>
</evidence>
<comment type="similarity">
    <text evidence="2">Belongs to the bacterial phospholipase C family.</text>
</comment>
<reference evidence="11 12" key="1">
    <citation type="journal article" date="2019" name="ACS Chem. Biol.">
        <title>Identification and Mobilization of a Cryptic Antibiotic Biosynthesis Gene Locus from a Human-Pathogenic Nocardia Isolate.</title>
        <authorList>
            <person name="Herisse M."/>
            <person name="Ishida K."/>
            <person name="Porter J.L."/>
            <person name="Howden B."/>
            <person name="Hertweck C."/>
            <person name="Stinear T.P."/>
            <person name="Pidot S.J."/>
        </authorList>
    </citation>
    <scope>NUCLEOTIDE SEQUENCE [LARGE SCALE GENOMIC DNA]</scope>
    <source>
        <strain evidence="11 12">AUSMDU00024985</strain>
    </source>
</reference>
<evidence type="ECO:0000256" key="3">
    <source>
        <dbReference type="ARBA" id="ARBA00012018"/>
    </source>
</evidence>
<feature type="domain" description="Bacterial phospholipase C C-terminal" evidence="10">
    <location>
        <begin position="523"/>
        <end position="605"/>
    </location>
</feature>
<keyword evidence="6" id="KW-0378">Hydrolase</keyword>
<organism evidence="11 12">
    <name type="scientific">Nocardia brasiliensis</name>
    <dbReference type="NCBI Taxonomy" id="37326"/>
    <lineage>
        <taxon>Bacteria</taxon>
        <taxon>Bacillati</taxon>
        <taxon>Actinomycetota</taxon>
        <taxon>Actinomycetes</taxon>
        <taxon>Mycobacteriales</taxon>
        <taxon>Nocardiaceae</taxon>
        <taxon>Nocardia</taxon>
    </lineage>
</organism>
<feature type="domain" description="Bacterial phospholipase C C-terminal" evidence="10">
    <location>
        <begin position="621"/>
        <end position="690"/>
    </location>
</feature>
<name>A0A6G9XT44_NOCBR</name>
<dbReference type="EC" id="3.1.4.3" evidence="3"/>
<proteinExistence type="inferred from homology"/>
<dbReference type="InterPro" id="IPR007312">
    <property type="entry name" value="Phosphoesterase"/>
</dbReference>
<dbReference type="Pfam" id="PF05506">
    <property type="entry name" value="PLipase_C_C"/>
    <property type="match status" value="2"/>
</dbReference>
<dbReference type="Proteomes" id="UP000501705">
    <property type="component" value="Chromosome"/>
</dbReference>
<dbReference type="InterPro" id="IPR017850">
    <property type="entry name" value="Alkaline_phosphatase_core_sf"/>
</dbReference>
<dbReference type="Pfam" id="PF04185">
    <property type="entry name" value="Phosphoesterase"/>
    <property type="match status" value="2"/>
</dbReference>
<dbReference type="Gene3D" id="3.40.720.10">
    <property type="entry name" value="Alkaline Phosphatase, subunit A"/>
    <property type="match status" value="2"/>
</dbReference>
<evidence type="ECO:0000256" key="5">
    <source>
        <dbReference type="ARBA" id="ARBA00022525"/>
    </source>
</evidence>
<evidence type="ECO:0000256" key="8">
    <source>
        <dbReference type="ARBA" id="ARBA00048421"/>
    </source>
</evidence>
<gene>
    <name evidence="11" type="ORF">F5X71_18750</name>
</gene>
<dbReference type="InterPro" id="IPR008475">
    <property type="entry name" value="PLipase_C_C"/>
</dbReference>
<accession>A0A6G9XT44</accession>
<evidence type="ECO:0000256" key="2">
    <source>
        <dbReference type="ARBA" id="ARBA00009717"/>
    </source>
</evidence>
<dbReference type="InterPro" id="IPR006311">
    <property type="entry name" value="TAT_signal"/>
</dbReference>
<comment type="catalytic activity">
    <reaction evidence="8">
        <text>a 1,2-diacyl-sn-glycero-3-phosphocholine + H2O = phosphocholine + a 1,2-diacyl-sn-glycerol + H(+)</text>
        <dbReference type="Rhea" id="RHEA:10604"/>
        <dbReference type="ChEBI" id="CHEBI:15377"/>
        <dbReference type="ChEBI" id="CHEBI:15378"/>
        <dbReference type="ChEBI" id="CHEBI:17815"/>
        <dbReference type="ChEBI" id="CHEBI:57643"/>
        <dbReference type="ChEBI" id="CHEBI:295975"/>
        <dbReference type="EC" id="3.1.4.3"/>
    </reaction>
    <physiologicalReaction direction="left-to-right" evidence="8">
        <dbReference type="Rhea" id="RHEA:10605"/>
    </physiologicalReaction>
</comment>
<comment type="subcellular location">
    <subcellularLocation>
        <location evidence="1">Secreted</location>
        <location evidence="1">Cell wall</location>
    </subcellularLocation>
</comment>
<dbReference type="AlphaFoldDB" id="A0A6G9XT44"/>
<dbReference type="GO" id="GO:0034480">
    <property type="term" value="F:phosphatidylcholine phospholipase C activity"/>
    <property type="evidence" value="ECO:0007669"/>
    <property type="project" value="UniProtKB-EC"/>
</dbReference>
<dbReference type="InterPro" id="IPR017767">
    <property type="entry name" value="PC-PLC"/>
</dbReference>
<evidence type="ECO:0000256" key="9">
    <source>
        <dbReference type="SAM" id="MobiDB-lite"/>
    </source>
</evidence>
<evidence type="ECO:0000259" key="10">
    <source>
        <dbReference type="Pfam" id="PF05506"/>
    </source>
</evidence>
<dbReference type="NCBIfam" id="TIGR03396">
    <property type="entry name" value="PC_PLC"/>
    <property type="match status" value="1"/>
</dbReference>